<feature type="domain" description="MOSC" evidence="1">
    <location>
        <begin position="22"/>
        <end position="164"/>
    </location>
</feature>
<dbReference type="InterPro" id="IPR011037">
    <property type="entry name" value="Pyrv_Knase-like_insert_dom_sf"/>
</dbReference>
<reference evidence="2 3" key="1">
    <citation type="submission" date="2019-04" db="EMBL/GenBank/DDBJ databases">
        <authorList>
            <person name="Hwang J.C."/>
        </authorList>
    </citation>
    <scope>NUCLEOTIDE SEQUENCE [LARGE SCALE GENOMIC DNA]</scope>
    <source>
        <strain evidence="2 3">IMCC35002</strain>
    </source>
</reference>
<dbReference type="RefSeq" id="WP_136865038.1">
    <property type="nucleotide sequence ID" value="NZ_SWCJ01000021.1"/>
</dbReference>
<dbReference type="Proteomes" id="UP000305675">
    <property type="component" value="Unassembled WGS sequence"/>
</dbReference>
<dbReference type="InterPro" id="IPR005302">
    <property type="entry name" value="MoCF_Sase_C"/>
</dbReference>
<proteinExistence type="predicted"/>
<dbReference type="EMBL" id="SWCJ01000021">
    <property type="protein sequence ID" value="TKB50763.1"/>
    <property type="molecule type" value="Genomic_DNA"/>
</dbReference>
<evidence type="ECO:0000313" key="2">
    <source>
        <dbReference type="EMBL" id="TKB50763.1"/>
    </source>
</evidence>
<dbReference type="OrthoDB" id="9786134at2"/>
<comment type="caution">
    <text evidence="2">The sequence shown here is derived from an EMBL/GenBank/DDBJ whole genome shotgun (WGS) entry which is preliminary data.</text>
</comment>
<dbReference type="GO" id="GO:0003824">
    <property type="term" value="F:catalytic activity"/>
    <property type="evidence" value="ECO:0007669"/>
    <property type="project" value="InterPro"/>
</dbReference>
<dbReference type="Pfam" id="PF03475">
    <property type="entry name" value="YiiM_3-alpha"/>
    <property type="match status" value="1"/>
</dbReference>
<dbReference type="PANTHER" id="PTHR30212:SF2">
    <property type="entry name" value="PROTEIN YIIM"/>
    <property type="match status" value="1"/>
</dbReference>
<keyword evidence="3" id="KW-1185">Reference proteome</keyword>
<evidence type="ECO:0000259" key="1">
    <source>
        <dbReference type="PROSITE" id="PS51340"/>
    </source>
</evidence>
<evidence type="ECO:0000313" key="3">
    <source>
        <dbReference type="Proteomes" id="UP000305675"/>
    </source>
</evidence>
<dbReference type="GO" id="GO:0030151">
    <property type="term" value="F:molybdenum ion binding"/>
    <property type="evidence" value="ECO:0007669"/>
    <property type="project" value="InterPro"/>
</dbReference>
<protein>
    <submittedName>
        <fullName evidence="2">MOSC domain-containing protein</fullName>
    </submittedName>
</protein>
<dbReference type="InterPro" id="IPR005163">
    <property type="entry name" value="Tri_helical_YiiM-like"/>
</dbReference>
<sequence length="227" mass="25816">MTTLYIGKPKPFENDTSAIEKTAVCGDIALTPTGLEGDDVADHRFHGGSERALHYYPAEHYQFWRHHWQALKLPTSATPLQPGAFGENLSLEGFMETDVCVGDRFQLGEVLLEVSEPRCPCHKINSRFGYEQLALLVQLTGRSGWFFRVIKEGVIKPTDTLELVERDARGLTLAQCMKILYGQSQSSSDLQRLIDHPKLTEVWKSHARRWLETGQTADWSRRLFLDQ</sequence>
<name>A0A4U1BHN1_9GAMM</name>
<dbReference type="InterPro" id="IPR052353">
    <property type="entry name" value="Benzoxazolinone_Detox_Enz"/>
</dbReference>
<accession>A0A4U1BHN1</accession>
<dbReference type="PANTHER" id="PTHR30212">
    <property type="entry name" value="PROTEIN YIIM"/>
    <property type="match status" value="1"/>
</dbReference>
<dbReference type="PROSITE" id="PS51340">
    <property type="entry name" value="MOSC"/>
    <property type="match status" value="1"/>
</dbReference>
<organism evidence="2 3">
    <name type="scientific">Ferrimonas aestuarii</name>
    <dbReference type="NCBI Taxonomy" id="2569539"/>
    <lineage>
        <taxon>Bacteria</taxon>
        <taxon>Pseudomonadati</taxon>
        <taxon>Pseudomonadota</taxon>
        <taxon>Gammaproteobacteria</taxon>
        <taxon>Alteromonadales</taxon>
        <taxon>Ferrimonadaceae</taxon>
        <taxon>Ferrimonas</taxon>
    </lineage>
</organism>
<dbReference type="SUPFAM" id="SSF50800">
    <property type="entry name" value="PK beta-barrel domain-like"/>
    <property type="match status" value="1"/>
</dbReference>
<gene>
    <name evidence="2" type="ORF">FCL42_19135</name>
</gene>
<dbReference type="AlphaFoldDB" id="A0A4U1BHN1"/>
<dbReference type="GO" id="GO:0030170">
    <property type="term" value="F:pyridoxal phosphate binding"/>
    <property type="evidence" value="ECO:0007669"/>
    <property type="project" value="InterPro"/>
</dbReference>
<dbReference type="Pfam" id="PF03473">
    <property type="entry name" value="MOSC"/>
    <property type="match status" value="1"/>
</dbReference>
<dbReference type="Gene3D" id="2.40.33.20">
    <property type="entry name" value="PK beta-barrel domain-like"/>
    <property type="match status" value="1"/>
</dbReference>